<accession>A0A8J3DV28</accession>
<evidence type="ECO:0008006" key="3">
    <source>
        <dbReference type="Google" id="ProtNLM"/>
    </source>
</evidence>
<evidence type="ECO:0000313" key="2">
    <source>
        <dbReference type="Proteomes" id="UP000630142"/>
    </source>
</evidence>
<dbReference type="AlphaFoldDB" id="A0A8J3DV28"/>
<proteinExistence type="predicted"/>
<dbReference type="EMBL" id="BMZQ01000001">
    <property type="protein sequence ID" value="GHD12729.1"/>
    <property type="molecule type" value="Genomic_DNA"/>
</dbReference>
<dbReference type="Pfam" id="PF14384">
    <property type="entry name" value="BrnA_antitoxin"/>
    <property type="match status" value="1"/>
</dbReference>
<dbReference type="Proteomes" id="UP000630142">
    <property type="component" value="Unassembled WGS sequence"/>
</dbReference>
<gene>
    <name evidence="1" type="ORF">GCM10016234_17460</name>
</gene>
<organism evidence="1 2">
    <name type="scientific">Tianweitania populi</name>
    <dbReference type="NCBI Taxonomy" id="1607949"/>
    <lineage>
        <taxon>Bacteria</taxon>
        <taxon>Pseudomonadati</taxon>
        <taxon>Pseudomonadota</taxon>
        <taxon>Alphaproteobacteria</taxon>
        <taxon>Hyphomicrobiales</taxon>
        <taxon>Phyllobacteriaceae</taxon>
        <taxon>Tianweitania</taxon>
    </lineage>
</organism>
<reference evidence="1" key="2">
    <citation type="submission" date="2020-09" db="EMBL/GenBank/DDBJ databases">
        <authorList>
            <person name="Sun Q."/>
            <person name="Kim S."/>
        </authorList>
    </citation>
    <scope>NUCLEOTIDE SEQUENCE</scope>
    <source>
        <strain evidence="1">KCTC 42249</strain>
    </source>
</reference>
<name>A0A8J3DV28_9HYPH</name>
<reference evidence="1" key="1">
    <citation type="journal article" date="2014" name="Int. J. Syst. Evol. Microbiol.">
        <title>Complete genome sequence of Corynebacterium casei LMG S-19264T (=DSM 44701T), isolated from a smear-ripened cheese.</title>
        <authorList>
            <consortium name="US DOE Joint Genome Institute (JGI-PGF)"/>
            <person name="Walter F."/>
            <person name="Albersmeier A."/>
            <person name="Kalinowski J."/>
            <person name="Ruckert C."/>
        </authorList>
    </citation>
    <scope>NUCLEOTIDE SEQUENCE</scope>
    <source>
        <strain evidence="1">KCTC 42249</strain>
    </source>
</reference>
<sequence length="67" mass="7484">MTPENKSFSTTRIELPVDTHLLALDANRRVDITVDLDRDVVSKFQATGPGWRERMEAVLSTAKLAQA</sequence>
<comment type="caution">
    <text evidence="1">The sequence shown here is derived from an EMBL/GenBank/DDBJ whole genome shotgun (WGS) entry which is preliminary data.</text>
</comment>
<protein>
    <recommendedName>
        <fullName evidence="3">BrnA antitoxin of type II toxin-antitoxin system</fullName>
    </recommendedName>
</protein>
<evidence type="ECO:0000313" key="1">
    <source>
        <dbReference type="EMBL" id="GHD12729.1"/>
    </source>
</evidence>
<dbReference type="RefSeq" id="WP_189503034.1">
    <property type="nucleotide sequence ID" value="NZ_BMZQ01000001.1"/>
</dbReference>
<keyword evidence="2" id="KW-1185">Reference proteome</keyword>
<dbReference type="InterPro" id="IPR025528">
    <property type="entry name" value="BrnA_antitoxin"/>
</dbReference>